<comment type="subcellular location">
    <subcellularLocation>
        <location evidence="2 7">Nucleus</location>
    </subcellularLocation>
</comment>
<organism evidence="10">
    <name type="scientific">Sporisorium scitamineum</name>
    <dbReference type="NCBI Taxonomy" id="49012"/>
    <lineage>
        <taxon>Eukaryota</taxon>
        <taxon>Fungi</taxon>
        <taxon>Dikarya</taxon>
        <taxon>Basidiomycota</taxon>
        <taxon>Ustilaginomycotina</taxon>
        <taxon>Ustilaginomycetes</taxon>
        <taxon>Ustilaginales</taxon>
        <taxon>Ustilaginaceae</taxon>
        <taxon>Sporisorium</taxon>
    </lineage>
</organism>
<keyword evidence="6 7" id="KW-0539">Nucleus</keyword>
<evidence type="ECO:0000256" key="4">
    <source>
        <dbReference type="ARBA" id="ARBA00023125"/>
    </source>
</evidence>
<keyword evidence="4 7" id="KW-0238">DNA-binding</keyword>
<feature type="domain" description="Homeobox" evidence="9">
    <location>
        <begin position="123"/>
        <end position="184"/>
    </location>
</feature>
<dbReference type="InterPro" id="IPR009057">
    <property type="entry name" value="Homeodomain-like_sf"/>
</dbReference>
<dbReference type="InterPro" id="IPR008422">
    <property type="entry name" value="KN_HD"/>
</dbReference>
<dbReference type="InterPro" id="IPR008888">
    <property type="entry name" value="Ustilago_mating"/>
</dbReference>
<feature type="compositionally biased region" description="Polar residues" evidence="8">
    <location>
        <begin position="389"/>
        <end position="406"/>
    </location>
</feature>
<dbReference type="GO" id="GO:0005634">
    <property type="term" value="C:nucleus"/>
    <property type="evidence" value="ECO:0007669"/>
    <property type="project" value="UniProtKB-SubCell"/>
</dbReference>
<reference evidence="10" key="1">
    <citation type="submission" date="2014-06" db="EMBL/GenBank/DDBJ databases">
        <authorList>
            <person name="Ju J."/>
            <person name="Zhang J."/>
        </authorList>
    </citation>
    <scope>NUCLEOTIDE SEQUENCE</scope>
    <source>
        <strain evidence="10">SscI8</strain>
    </source>
</reference>
<sequence length="470" mass="52254">MTPTNSFRFTGVLDSLKEIENDFLSYNPNQYSDLVNRLESLQKRAAIDVQRCSLDQELVFEASQAAKRIQLIAQTMLKLEIAFEEHASKVLRQANEAIEVATKAKQLLEVKQELSETLPAYHMRQHFLATLDSPYPSQQDKEALLRITNDSCAGTDGSSQGRPPLDAHQLTLWFINARRRSGWSNILREFARGDRSRMKVLMQAKMSSCGLSVPLHPGCSTPIRSVDDILCDNLNRPLTAADKKEFEEEWSSMISWIRYGVKEKIGDWVYDLVAASKKPRKTGQARPVTTPVKRTPARKAATTQQAKPRRAKQRASATPSIDSTVGSSGLESTPELSMCSTADTSLSSFTSNLSMAHYDPFQHRDDLLQSPTLSAKSNRRVKALPKRAGQQQSPRKTLTNDESATGTCLPVPEDFELPCSRTQVEKSQISSSISTQPQLYPPYDVFGQVAVPMPARRESLSSNSLSAAFG</sequence>
<evidence type="ECO:0000313" key="10">
    <source>
        <dbReference type="EMBL" id="CDU23198.1"/>
    </source>
</evidence>
<accession>A0A127ZAN9</accession>
<dbReference type="OrthoDB" id="250329at2759"/>
<dbReference type="Pfam" id="PF05722">
    <property type="entry name" value="Ustilago_mating"/>
    <property type="match status" value="1"/>
</dbReference>
<feature type="region of interest" description="Disordered" evidence="8">
    <location>
        <begin position="369"/>
        <end position="410"/>
    </location>
</feature>
<evidence type="ECO:0000259" key="9">
    <source>
        <dbReference type="PROSITE" id="PS50071"/>
    </source>
</evidence>
<evidence type="ECO:0000256" key="1">
    <source>
        <dbReference type="ARBA" id="ARBA00003916"/>
    </source>
</evidence>
<evidence type="ECO:0000256" key="3">
    <source>
        <dbReference type="ARBA" id="ARBA00005800"/>
    </source>
</evidence>
<dbReference type="GO" id="GO:0003677">
    <property type="term" value="F:DNA binding"/>
    <property type="evidence" value="ECO:0007669"/>
    <property type="project" value="UniProtKB-UniRule"/>
</dbReference>
<protein>
    <submittedName>
        <fullName evidence="10">Homeodomain transcription factor bE2</fullName>
    </submittedName>
</protein>
<feature type="DNA-binding region" description="Homeobox" evidence="7">
    <location>
        <begin position="125"/>
        <end position="185"/>
    </location>
</feature>
<dbReference type="EMBL" id="LK056662">
    <property type="protein sequence ID" value="CDU23198.1"/>
    <property type="molecule type" value="Genomic_DNA"/>
</dbReference>
<dbReference type="GO" id="GO:0006355">
    <property type="term" value="P:regulation of DNA-templated transcription"/>
    <property type="evidence" value="ECO:0007669"/>
    <property type="project" value="InterPro"/>
</dbReference>
<evidence type="ECO:0000256" key="8">
    <source>
        <dbReference type="SAM" id="MobiDB-lite"/>
    </source>
</evidence>
<dbReference type="AlphaFoldDB" id="A0A127ZAN9"/>
<dbReference type="SUPFAM" id="SSF46689">
    <property type="entry name" value="Homeodomain-like"/>
    <property type="match status" value="1"/>
</dbReference>
<keyword evidence="5 7" id="KW-0371">Homeobox</keyword>
<feature type="region of interest" description="Disordered" evidence="8">
    <location>
        <begin position="279"/>
        <end position="336"/>
    </location>
</feature>
<dbReference type="PROSITE" id="PS50071">
    <property type="entry name" value="HOMEOBOX_2"/>
    <property type="match status" value="1"/>
</dbReference>
<gene>
    <name evidence="10" type="ORF">SPSC_01827</name>
</gene>
<proteinExistence type="inferred from homology"/>
<comment type="function">
    <text evidence="1">The B locus has at least 25 alleles, and any combination of two different B alleles yields a multimeric regulatory protein, that activates genes responsible for the pathogenicity and for the sexual development of the fungus within the corn plant.</text>
</comment>
<dbReference type="InterPro" id="IPR001356">
    <property type="entry name" value="HD"/>
</dbReference>
<evidence type="ECO:0000256" key="5">
    <source>
        <dbReference type="ARBA" id="ARBA00023155"/>
    </source>
</evidence>
<evidence type="ECO:0000256" key="7">
    <source>
        <dbReference type="PROSITE-ProRule" id="PRU00108"/>
    </source>
</evidence>
<dbReference type="SMR" id="A0A127ZAN9"/>
<dbReference type="Pfam" id="PF05920">
    <property type="entry name" value="Homeobox_KN"/>
    <property type="match status" value="1"/>
</dbReference>
<name>A0A127ZAN9_9BASI</name>
<feature type="compositionally biased region" description="Polar residues" evidence="8">
    <location>
        <begin position="315"/>
        <end position="336"/>
    </location>
</feature>
<comment type="similarity">
    <text evidence="3">Belongs to the TALE/M-ATYP homeobox family.</text>
</comment>
<evidence type="ECO:0000256" key="2">
    <source>
        <dbReference type="ARBA" id="ARBA00004123"/>
    </source>
</evidence>
<dbReference type="Gene3D" id="1.10.10.60">
    <property type="entry name" value="Homeodomain-like"/>
    <property type="match status" value="1"/>
</dbReference>
<evidence type="ECO:0000256" key="6">
    <source>
        <dbReference type="ARBA" id="ARBA00023242"/>
    </source>
</evidence>